<accession>A0A518GYI5</accession>
<gene>
    <name evidence="3" type="ORF">ElP_15340</name>
</gene>
<dbReference type="KEGG" id="tpla:ElP_15340"/>
<keyword evidence="2" id="KW-1133">Transmembrane helix</keyword>
<evidence type="ECO:0000256" key="1">
    <source>
        <dbReference type="SAM" id="MobiDB-lite"/>
    </source>
</evidence>
<evidence type="ECO:0000313" key="4">
    <source>
        <dbReference type="Proteomes" id="UP000317835"/>
    </source>
</evidence>
<keyword evidence="2" id="KW-0812">Transmembrane</keyword>
<feature type="region of interest" description="Disordered" evidence="1">
    <location>
        <begin position="1"/>
        <end position="27"/>
    </location>
</feature>
<evidence type="ECO:0000256" key="2">
    <source>
        <dbReference type="SAM" id="Phobius"/>
    </source>
</evidence>
<organism evidence="3 4">
    <name type="scientific">Tautonia plasticadhaerens</name>
    <dbReference type="NCBI Taxonomy" id="2527974"/>
    <lineage>
        <taxon>Bacteria</taxon>
        <taxon>Pseudomonadati</taxon>
        <taxon>Planctomycetota</taxon>
        <taxon>Planctomycetia</taxon>
        <taxon>Isosphaerales</taxon>
        <taxon>Isosphaeraceae</taxon>
        <taxon>Tautonia</taxon>
    </lineage>
</organism>
<keyword evidence="4" id="KW-1185">Reference proteome</keyword>
<proteinExistence type="predicted"/>
<dbReference type="RefSeq" id="WP_145268005.1">
    <property type="nucleotide sequence ID" value="NZ_CP036426.1"/>
</dbReference>
<dbReference type="OrthoDB" id="9995476at2"/>
<evidence type="ECO:0000313" key="3">
    <source>
        <dbReference type="EMBL" id="QDV33658.1"/>
    </source>
</evidence>
<dbReference type="EMBL" id="CP036426">
    <property type="protein sequence ID" value="QDV33658.1"/>
    <property type="molecule type" value="Genomic_DNA"/>
</dbReference>
<protein>
    <submittedName>
        <fullName evidence="3">Uncharacterized protein</fullName>
    </submittedName>
</protein>
<keyword evidence="2" id="KW-0472">Membrane</keyword>
<name>A0A518GYI5_9BACT</name>
<dbReference type="AlphaFoldDB" id="A0A518GYI5"/>
<sequence length="67" mass="7053">MTSRDELFDADEPIVADAGPTSPGKPFAQFLRETPPTPLSQGVKLALWGAGVLTLLLFLASVLKVAS</sequence>
<feature type="transmembrane region" description="Helical" evidence="2">
    <location>
        <begin position="45"/>
        <end position="66"/>
    </location>
</feature>
<dbReference type="Proteomes" id="UP000317835">
    <property type="component" value="Chromosome"/>
</dbReference>
<reference evidence="3 4" key="1">
    <citation type="submission" date="2019-02" db="EMBL/GenBank/DDBJ databases">
        <title>Deep-cultivation of Planctomycetes and their phenomic and genomic characterization uncovers novel biology.</title>
        <authorList>
            <person name="Wiegand S."/>
            <person name="Jogler M."/>
            <person name="Boedeker C."/>
            <person name="Pinto D."/>
            <person name="Vollmers J."/>
            <person name="Rivas-Marin E."/>
            <person name="Kohn T."/>
            <person name="Peeters S.H."/>
            <person name="Heuer A."/>
            <person name="Rast P."/>
            <person name="Oberbeckmann S."/>
            <person name="Bunk B."/>
            <person name="Jeske O."/>
            <person name="Meyerdierks A."/>
            <person name="Storesund J.E."/>
            <person name="Kallscheuer N."/>
            <person name="Luecker S."/>
            <person name="Lage O.M."/>
            <person name="Pohl T."/>
            <person name="Merkel B.J."/>
            <person name="Hornburger P."/>
            <person name="Mueller R.-W."/>
            <person name="Bruemmer F."/>
            <person name="Labrenz M."/>
            <person name="Spormann A.M."/>
            <person name="Op den Camp H."/>
            <person name="Overmann J."/>
            <person name="Amann R."/>
            <person name="Jetten M.S.M."/>
            <person name="Mascher T."/>
            <person name="Medema M.H."/>
            <person name="Devos D.P."/>
            <person name="Kaster A.-K."/>
            <person name="Ovreas L."/>
            <person name="Rohde M."/>
            <person name="Galperin M.Y."/>
            <person name="Jogler C."/>
        </authorList>
    </citation>
    <scope>NUCLEOTIDE SEQUENCE [LARGE SCALE GENOMIC DNA]</scope>
    <source>
        <strain evidence="3 4">ElP</strain>
    </source>
</reference>